<dbReference type="Proteomes" id="UP000321089">
    <property type="component" value="Unassembled WGS sequence"/>
</dbReference>
<keyword evidence="3" id="KW-0804">Transcription</keyword>
<dbReference type="PROSITE" id="PS50042">
    <property type="entry name" value="CNMP_BINDING_3"/>
    <property type="match status" value="1"/>
</dbReference>
<dbReference type="SUPFAM" id="SSF51206">
    <property type="entry name" value="cAMP-binding domain-like"/>
    <property type="match status" value="1"/>
</dbReference>
<dbReference type="InterPro" id="IPR036390">
    <property type="entry name" value="WH_DNA-bd_sf"/>
</dbReference>
<dbReference type="GO" id="GO:0006355">
    <property type="term" value="P:regulation of DNA-templated transcription"/>
    <property type="evidence" value="ECO:0007669"/>
    <property type="project" value="InterPro"/>
</dbReference>
<dbReference type="CDD" id="cd00038">
    <property type="entry name" value="CAP_ED"/>
    <property type="match status" value="1"/>
</dbReference>
<dbReference type="InterPro" id="IPR014710">
    <property type="entry name" value="RmlC-like_jellyroll"/>
</dbReference>
<evidence type="ECO:0000256" key="3">
    <source>
        <dbReference type="ARBA" id="ARBA00023163"/>
    </source>
</evidence>
<protein>
    <submittedName>
        <fullName evidence="6">Crp/Fnr family transcriptional regulator</fullName>
    </submittedName>
</protein>
<dbReference type="SUPFAM" id="SSF46785">
    <property type="entry name" value="Winged helix' DNA-binding domain"/>
    <property type="match status" value="1"/>
</dbReference>
<evidence type="ECO:0000256" key="1">
    <source>
        <dbReference type="ARBA" id="ARBA00023015"/>
    </source>
</evidence>
<dbReference type="PROSITE" id="PS51063">
    <property type="entry name" value="HTH_CRP_2"/>
    <property type="match status" value="1"/>
</dbReference>
<organism evidence="6 7">
    <name type="scientific">Clostridium butyricum</name>
    <dbReference type="NCBI Taxonomy" id="1492"/>
    <lineage>
        <taxon>Bacteria</taxon>
        <taxon>Bacillati</taxon>
        <taxon>Bacillota</taxon>
        <taxon>Clostridia</taxon>
        <taxon>Eubacteriales</taxon>
        <taxon>Clostridiaceae</taxon>
        <taxon>Clostridium</taxon>
    </lineage>
</organism>
<keyword evidence="1" id="KW-0805">Transcription regulation</keyword>
<evidence type="ECO:0000313" key="6">
    <source>
        <dbReference type="EMBL" id="GEQ22135.1"/>
    </source>
</evidence>
<comment type="caution">
    <text evidence="6">The sequence shown here is derived from an EMBL/GenBank/DDBJ whole genome shotgun (WGS) entry which is preliminary data.</text>
</comment>
<dbReference type="SMART" id="SM00419">
    <property type="entry name" value="HTH_CRP"/>
    <property type="match status" value="1"/>
</dbReference>
<dbReference type="InterPro" id="IPR018490">
    <property type="entry name" value="cNMP-bd_dom_sf"/>
</dbReference>
<evidence type="ECO:0000259" key="4">
    <source>
        <dbReference type="PROSITE" id="PS50042"/>
    </source>
</evidence>
<feature type="domain" description="Cyclic nucleotide-binding" evidence="4">
    <location>
        <begin position="12"/>
        <end position="116"/>
    </location>
</feature>
<evidence type="ECO:0000259" key="5">
    <source>
        <dbReference type="PROSITE" id="PS51063"/>
    </source>
</evidence>
<dbReference type="EMBL" id="BKBC01000040">
    <property type="protein sequence ID" value="GEQ22135.1"/>
    <property type="molecule type" value="Genomic_DNA"/>
</dbReference>
<feature type="domain" description="HTH crp-type" evidence="5">
    <location>
        <begin position="146"/>
        <end position="214"/>
    </location>
</feature>
<dbReference type="GO" id="GO:0003677">
    <property type="term" value="F:DNA binding"/>
    <property type="evidence" value="ECO:0007669"/>
    <property type="project" value="UniProtKB-KW"/>
</dbReference>
<dbReference type="RefSeq" id="WP_146868787.1">
    <property type="nucleotide sequence ID" value="NZ_BKBC01000040.1"/>
</dbReference>
<evidence type="ECO:0000313" key="7">
    <source>
        <dbReference type="Proteomes" id="UP000321089"/>
    </source>
</evidence>
<dbReference type="AlphaFoldDB" id="A0A512TPG6"/>
<dbReference type="Pfam" id="PF00027">
    <property type="entry name" value="cNMP_binding"/>
    <property type="match status" value="1"/>
</dbReference>
<evidence type="ECO:0000256" key="2">
    <source>
        <dbReference type="ARBA" id="ARBA00023125"/>
    </source>
</evidence>
<proteinExistence type="predicted"/>
<reference evidence="6 7" key="1">
    <citation type="submission" date="2019-07" db="EMBL/GenBank/DDBJ databases">
        <title>Whole genome shotgun sequence of Clostridium butyricum NBRC 3858.</title>
        <authorList>
            <person name="Hosoyama A."/>
            <person name="Uohara A."/>
            <person name="Ohji S."/>
            <person name="Ichikawa N."/>
        </authorList>
    </citation>
    <scope>NUCLEOTIDE SEQUENCE [LARGE SCALE GENOMIC DNA]</scope>
    <source>
        <strain evidence="6 7">NBRC 3858</strain>
    </source>
</reference>
<dbReference type="InterPro" id="IPR000595">
    <property type="entry name" value="cNMP-bd_dom"/>
</dbReference>
<name>A0A512TPG6_CLOBU</name>
<dbReference type="Pfam" id="PF13545">
    <property type="entry name" value="HTH_Crp_2"/>
    <property type="match status" value="1"/>
</dbReference>
<dbReference type="InterPro" id="IPR012318">
    <property type="entry name" value="HTH_CRP"/>
</dbReference>
<sequence length="214" mass="24427">MKDIDIIKCVPILKPVTDIELLVSQGQIKIKKYAKGETLYNQGCLCNSLDIVVTGSLTAYSLTESGSSTIMFEFKKDSIIGANLLFATNNIYPLNIYCSSECSLIHIEKTAVEILLHNYDFVMSYVRSLSQNSLELNHKIAMFSRKTLRQNIYEYLLQQSIAQHSQTVYLPFSKKEFADYLGVQRPSLFREIKKMQLDGIISIDNRKITILKHI</sequence>
<dbReference type="Gene3D" id="2.60.120.10">
    <property type="entry name" value="Jelly Rolls"/>
    <property type="match status" value="1"/>
</dbReference>
<keyword evidence="2" id="KW-0238">DNA-binding</keyword>
<accession>A0A512TPG6</accession>
<gene>
    <name evidence="6" type="ORF">CBU02nite_26410</name>
</gene>